<organism evidence="8 9">
    <name type="scientific">Ogataea philodendri</name>
    <dbReference type="NCBI Taxonomy" id="1378263"/>
    <lineage>
        <taxon>Eukaryota</taxon>
        <taxon>Fungi</taxon>
        <taxon>Dikarya</taxon>
        <taxon>Ascomycota</taxon>
        <taxon>Saccharomycotina</taxon>
        <taxon>Pichiomycetes</taxon>
        <taxon>Pichiales</taxon>
        <taxon>Pichiaceae</taxon>
        <taxon>Ogataea</taxon>
    </lineage>
</organism>
<dbReference type="InterPro" id="IPR004839">
    <property type="entry name" value="Aminotransferase_I/II_large"/>
</dbReference>
<dbReference type="GO" id="GO:0006532">
    <property type="term" value="P:aspartate biosynthetic process"/>
    <property type="evidence" value="ECO:0007669"/>
    <property type="project" value="TreeGrafter"/>
</dbReference>
<dbReference type="PRINTS" id="PR00799">
    <property type="entry name" value="TRANSAMINASE"/>
</dbReference>
<keyword evidence="9" id="KW-1185">Reference proteome</keyword>
<dbReference type="GO" id="GO:0005829">
    <property type="term" value="C:cytosol"/>
    <property type="evidence" value="ECO:0007669"/>
    <property type="project" value="TreeGrafter"/>
</dbReference>
<sequence length="404" mass="44943">MSTTLTKISAFSHLRLQPADEMNDLKVQLARDTDPNKVNVSAGVYRGADDKVIMFPVVKKAKEKLGANDPGHDYTFCMGIPEYLNMAAKLAVGEEILSEKKVASCQTVGGTGACHMGAKLLTASGHTEFYVGTPTWPNYKSLIKEVGGNVHYYNHLDPATKKIAWDVLMNLLKTVPERSVFVFQLVCHNPTGTDYSKDQWLQIIEIMKMRNLIPFIDGAYQGFASGSIEEDGWATREFAKQGLELIMCQSFSKNLGLYSERVGALHVVSDSPENSAVVADNIRYLFRAEASSAPAYGARIMIESATNDMELWKEDIRNAVADLNYRRKTLHNYLTTELKTPGNWDTLLSQKGLFWYSGLSADQCAQLRDKHHVYLPSSGRVNVACLNESNFKLFASAFDEVVRG</sequence>
<comment type="similarity">
    <text evidence="2">Belongs to the class-I pyridoxal-phosphate-dependent aminotransferase family.</text>
</comment>
<accession>A0A9P8PGL4</accession>
<dbReference type="CDD" id="cd00609">
    <property type="entry name" value="AAT_like"/>
    <property type="match status" value="1"/>
</dbReference>
<dbReference type="SUPFAM" id="SSF53383">
    <property type="entry name" value="PLP-dependent transferases"/>
    <property type="match status" value="1"/>
</dbReference>
<dbReference type="OrthoDB" id="6752799at2759"/>
<dbReference type="GO" id="GO:0030170">
    <property type="term" value="F:pyridoxal phosphate binding"/>
    <property type="evidence" value="ECO:0007669"/>
    <property type="project" value="InterPro"/>
</dbReference>
<reference evidence="8" key="1">
    <citation type="journal article" date="2021" name="Open Biol.">
        <title>Shared evolutionary footprints suggest mitochondrial oxidative damage underlies multiple complex I losses in fungi.</title>
        <authorList>
            <person name="Schikora-Tamarit M.A."/>
            <person name="Marcet-Houben M."/>
            <person name="Nosek J."/>
            <person name="Gabaldon T."/>
        </authorList>
    </citation>
    <scope>NUCLEOTIDE SEQUENCE</scope>
    <source>
        <strain evidence="8">CBS6075</strain>
    </source>
</reference>
<gene>
    <name evidence="8" type="ORF">OGAPHI_000184</name>
</gene>
<dbReference type="InterPro" id="IPR015421">
    <property type="entry name" value="PyrdxlP-dep_Trfase_major"/>
</dbReference>
<dbReference type="InterPro" id="IPR015422">
    <property type="entry name" value="PyrdxlP-dep_Trfase_small"/>
</dbReference>
<comment type="caution">
    <text evidence="8">The sequence shown here is derived from an EMBL/GenBank/DDBJ whole genome shotgun (WGS) entry which is preliminary data.</text>
</comment>
<dbReference type="PANTHER" id="PTHR11879:SF55">
    <property type="entry name" value="GLUTAMATE OXALOACETATE TRANSAMINASE 1, ISOFORM B"/>
    <property type="match status" value="1"/>
</dbReference>
<name>A0A9P8PGL4_9ASCO</name>
<dbReference type="PANTHER" id="PTHR11879">
    <property type="entry name" value="ASPARTATE AMINOTRANSFERASE"/>
    <property type="match status" value="1"/>
</dbReference>
<dbReference type="Gene3D" id="3.90.1150.10">
    <property type="entry name" value="Aspartate Aminotransferase, domain 1"/>
    <property type="match status" value="1"/>
</dbReference>
<dbReference type="Gene3D" id="3.40.640.10">
    <property type="entry name" value="Type I PLP-dependent aspartate aminotransferase-like (Major domain)"/>
    <property type="match status" value="1"/>
</dbReference>
<evidence type="ECO:0000256" key="5">
    <source>
        <dbReference type="ARBA" id="ARBA00022679"/>
    </source>
</evidence>
<dbReference type="GO" id="GO:0004069">
    <property type="term" value="F:L-aspartate:2-oxoglutarate aminotransferase activity"/>
    <property type="evidence" value="ECO:0007669"/>
    <property type="project" value="TreeGrafter"/>
</dbReference>
<feature type="domain" description="Aminotransferase class I/classII large" evidence="7">
    <location>
        <begin position="36"/>
        <end position="397"/>
    </location>
</feature>
<dbReference type="InterPro" id="IPR000796">
    <property type="entry name" value="Asp_trans"/>
</dbReference>
<evidence type="ECO:0000313" key="8">
    <source>
        <dbReference type="EMBL" id="KAH3671482.1"/>
    </source>
</evidence>
<protein>
    <recommendedName>
        <fullName evidence="7">Aminotransferase class I/classII large domain-containing protein</fullName>
    </recommendedName>
</protein>
<dbReference type="RefSeq" id="XP_046064658.1">
    <property type="nucleotide sequence ID" value="XM_046202664.1"/>
</dbReference>
<dbReference type="Pfam" id="PF00155">
    <property type="entry name" value="Aminotran_1_2"/>
    <property type="match status" value="1"/>
</dbReference>
<evidence type="ECO:0000259" key="7">
    <source>
        <dbReference type="Pfam" id="PF00155"/>
    </source>
</evidence>
<dbReference type="Proteomes" id="UP000769157">
    <property type="component" value="Unassembled WGS sequence"/>
</dbReference>
<reference evidence="8" key="2">
    <citation type="submission" date="2021-01" db="EMBL/GenBank/DDBJ databases">
        <authorList>
            <person name="Schikora-Tamarit M.A."/>
        </authorList>
    </citation>
    <scope>NUCLEOTIDE SEQUENCE</scope>
    <source>
        <strain evidence="8">CBS6075</strain>
    </source>
</reference>
<evidence type="ECO:0000256" key="3">
    <source>
        <dbReference type="ARBA" id="ARBA00011738"/>
    </source>
</evidence>
<evidence type="ECO:0000256" key="1">
    <source>
        <dbReference type="ARBA" id="ARBA00001933"/>
    </source>
</evidence>
<evidence type="ECO:0000256" key="6">
    <source>
        <dbReference type="ARBA" id="ARBA00022898"/>
    </source>
</evidence>
<keyword evidence="6" id="KW-0663">Pyridoxal phosphate</keyword>
<proteinExistence type="inferred from homology"/>
<evidence type="ECO:0000256" key="2">
    <source>
        <dbReference type="ARBA" id="ARBA00007441"/>
    </source>
</evidence>
<keyword evidence="4" id="KW-0032">Aminotransferase</keyword>
<dbReference type="EMBL" id="JAEUBE010000055">
    <property type="protein sequence ID" value="KAH3671482.1"/>
    <property type="molecule type" value="Genomic_DNA"/>
</dbReference>
<evidence type="ECO:0000313" key="9">
    <source>
        <dbReference type="Proteomes" id="UP000769157"/>
    </source>
</evidence>
<dbReference type="InterPro" id="IPR015424">
    <property type="entry name" value="PyrdxlP-dep_Trfase"/>
</dbReference>
<keyword evidence="5" id="KW-0808">Transferase</keyword>
<evidence type="ECO:0000256" key="4">
    <source>
        <dbReference type="ARBA" id="ARBA00022576"/>
    </source>
</evidence>
<comment type="subunit">
    <text evidence="3">Homodimer.</text>
</comment>
<dbReference type="GeneID" id="70232152"/>
<dbReference type="AlphaFoldDB" id="A0A9P8PGL4"/>
<comment type="cofactor">
    <cofactor evidence="1">
        <name>pyridoxal 5'-phosphate</name>
        <dbReference type="ChEBI" id="CHEBI:597326"/>
    </cofactor>
</comment>